<evidence type="ECO:0000313" key="7">
    <source>
        <dbReference type="EMBL" id="MBH9578836.1"/>
    </source>
</evidence>
<keyword evidence="5" id="KW-0175">Coiled coil</keyword>
<feature type="domain" description="HTH lysR-type" evidence="6">
    <location>
        <begin position="23"/>
        <end position="80"/>
    </location>
</feature>
<keyword evidence="4" id="KW-0804">Transcription</keyword>
<name>A0A931NI12_9BURK</name>
<organism evidence="7 8">
    <name type="scientific">Inhella proteolytica</name>
    <dbReference type="NCBI Taxonomy" id="2795029"/>
    <lineage>
        <taxon>Bacteria</taxon>
        <taxon>Pseudomonadati</taxon>
        <taxon>Pseudomonadota</taxon>
        <taxon>Betaproteobacteria</taxon>
        <taxon>Burkholderiales</taxon>
        <taxon>Sphaerotilaceae</taxon>
        <taxon>Inhella</taxon>
    </lineage>
</organism>
<evidence type="ECO:0000313" key="8">
    <source>
        <dbReference type="Proteomes" id="UP000613266"/>
    </source>
</evidence>
<feature type="coiled-coil region" evidence="5">
    <location>
        <begin position="87"/>
        <end position="114"/>
    </location>
</feature>
<dbReference type="SUPFAM" id="SSF53850">
    <property type="entry name" value="Periplasmic binding protein-like II"/>
    <property type="match status" value="1"/>
</dbReference>
<comment type="similarity">
    <text evidence="1">Belongs to the LysR transcriptional regulatory family.</text>
</comment>
<sequence length="315" mass="34225">MRSTKQAAEALSAVTLRRQRNELDANALELFARVAAAGSFAQAARQLGLTRAAISRRVAAMEEQVGQALLARTTRSLGLTDAGRQLARRAQAVREAAEAARHSLRRDAQGLQGQLRITAVATFGQHVLLPLLAEFRRLHPGIQLDLLFTDRRVDLLREGVDVAFRITRKPPQDWVAQPVLRFRIKAYAAPGPALQSPTELQQQPLLLFGNAPDAVPLLWRHVDGRTEQVELQPSFSGDSMDALIELARQGAGVVLAPDYCVRADLAAGRLVDLLPGWQLPIAEGEQIQALTLPAATAGTKARALVRHVAERLAAS</sequence>
<dbReference type="EMBL" id="JAEDAK010000015">
    <property type="protein sequence ID" value="MBH9578836.1"/>
    <property type="molecule type" value="Genomic_DNA"/>
</dbReference>
<dbReference type="PROSITE" id="PS50931">
    <property type="entry name" value="HTH_LYSR"/>
    <property type="match status" value="1"/>
</dbReference>
<dbReference type="AlphaFoldDB" id="A0A931NI12"/>
<dbReference type="GO" id="GO:0003700">
    <property type="term" value="F:DNA-binding transcription factor activity"/>
    <property type="evidence" value="ECO:0007669"/>
    <property type="project" value="InterPro"/>
</dbReference>
<accession>A0A931NI12</accession>
<dbReference type="Gene3D" id="3.40.190.290">
    <property type="match status" value="1"/>
</dbReference>
<dbReference type="GO" id="GO:0043565">
    <property type="term" value="F:sequence-specific DNA binding"/>
    <property type="evidence" value="ECO:0007669"/>
    <property type="project" value="TreeGrafter"/>
</dbReference>
<dbReference type="SUPFAM" id="SSF46785">
    <property type="entry name" value="Winged helix' DNA-binding domain"/>
    <property type="match status" value="1"/>
</dbReference>
<dbReference type="InterPro" id="IPR058163">
    <property type="entry name" value="LysR-type_TF_proteobact-type"/>
</dbReference>
<evidence type="ECO:0000259" key="6">
    <source>
        <dbReference type="PROSITE" id="PS50931"/>
    </source>
</evidence>
<dbReference type="Proteomes" id="UP000613266">
    <property type="component" value="Unassembled WGS sequence"/>
</dbReference>
<dbReference type="InterPro" id="IPR036388">
    <property type="entry name" value="WH-like_DNA-bd_sf"/>
</dbReference>
<dbReference type="InterPro" id="IPR000847">
    <property type="entry name" value="LysR_HTH_N"/>
</dbReference>
<dbReference type="Pfam" id="PF00126">
    <property type="entry name" value="HTH_1"/>
    <property type="match status" value="1"/>
</dbReference>
<evidence type="ECO:0000256" key="2">
    <source>
        <dbReference type="ARBA" id="ARBA00023015"/>
    </source>
</evidence>
<dbReference type="GO" id="GO:0006351">
    <property type="term" value="P:DNA-templated transcription"/>
    <property type="evidence" value="ECO:0007669"/>
    <property type="project" value="TreeGrafter"/>
</dbReference>
<dbReference type="CDD" id="cd08422">
    <property type="entry name" value="PBP2_CrgA_like"/>
    <property type="match status" value="1"/>
</dbReference>
<evidence type="ECO:0000256" key="1">
    <source>
        <dbReference type="ARBA" id="ARBA00009437"/>
    </source>
</evidence>
<dbReference type="PANTHER" id="PTHR30537:SF5">
    <property type="entry name" value="HTH-TYPE TRANSCRIPTIONAL ACTIVATOR TTDR-RELATED"/>
    <property type="match status" value="1"/>
</dbReference>
<reference evidence="7" key="1">
    <citation type="submission" date="2020-12" db="EMBL/GenBank/DDBJ databases">
        <title>The genome sequence of Inhella sp. 1Y17.</title>
        <authorList>
            <person name="Liu Y."/>
        </authorList>
    </citation>
    <scope>NUCLEOTIDE SEQUENCE</scope>
    <source>
        <strain evidence="7">1Y17</strain>
    </source>
</reference>
<evidence type="ECO:0000256" key="3">
    <source>
        <dbReference type="ARBA" id="ARBA00023125"/>
    </source>
</evidence>
<gene>
    <name evidence="7" type="ORF">I7X39_18250</name>
</gene>
<dbReference type="RefSeq" id="WP_198112604.1">
    <property type="nucleotide sequence ID" value="NZ_JAEDAK010000015.1"/>
</dbReference>
<dbReference type="Gene3D" id="1.10.10.10">
    <property type="entry name" value="Winged helix-like DNA-binding domain superfamily/Winged helix DNA-binding domain"/>
    <property type="match status" value="1"/>
</dbReference>
<proteinExistence type="inferred from homology"/>
<protein>
    <submittedName>
        <fullName evidence="7">LysR family transcriptional regulator</fullName>
    </submittedName>
</protein>
<comment type="caution">
    <text evidence="7">The sequence shown here is derived from an EMBL/GenBank/DDBJ whole genome shotgun (WGS) entry which is preliminary data.</text>
</comment>
<dbReference type="InterPro" id="IPR005119">
    <property type="entry name" value="LysR_subst-bd"/>
</dbReference>
<dbReference type="Pfam" id="PF03466">
    <property type="entry name" value="LysR_substrate"/>
    <property type="match status" value="1"/>
</dbReference>
<keyword evidence="3" id="KW-0238">DNA-binding</keyword>
<evidence type="ECO:0000256" key="4">
    <source>
        <dbReference type="ARBA" id="ARBA00023163"/>
    </source>
</evidence>
<evidence type="ECO:0000256" key="5">
    <source>
        <dbReference type="SAM" id="Coils"/>
    </source>
</evidence>
<dbReference type="PANTHER" id="PTHR30537">
    <property type="entry name" value="HTH-TYPE TRANSCRIPTIONAL REGULATOR"/>
    <property type="match status" value="1"/>
</dbReference>
<keyword evidence="8" id="KW-1185">Reference proteome</keyword>
<dbReference type="FunFam" id="1.10.10.10:FF:000001">
    <property type="entry name" value="LysR family transcriptional regulator"/>
    <property type="match status" value="1"/>
</dbReference>
<dbReference type="InterPro" id="IPR036390">
    <property type="entry name" value="WH_DNA-bd_sf"/>
</dbReference>
<keyword evidence="2" id="KW-0805">Transcription regulation</keyword>